<accession>U4LL99</accession>
<feature type="compositionally biased region" description="Basic and acidic residues" evidence="1">
    <location>
        <begin position="168"/>
        <end position="188"/>
    </location>
</feature>
<feature type="region of interest" description="Disordered" evidence="1">
    <location>
        <begin position="1"/>
        <end position="67"/>
    </location>
</feature>
<sequence>MESFSRTTNESSRTPFKQRTTQTSEHTERNFIRPRPIETSVPIPTSTVVHKNRHHRNSGHGFDEFNNMTVEVQQPGYSRYDEYQSRHSINRSSRPSFDFSHSSSETRHELHDFGSAPMEVFYPAWNHQEYFPGTWHYPTLELPMPARETRQTSTTSHTIEPAPLTPSRPRERERQRRRITEAPHESRSAPRSPEIPMARPVSPNLEFARPNLEYA</sequence>
<reference evidence="2 3" key="1">
    <citation type="journal article" date="2013" name="PLoS Genet.">
        <title>The genome and development-dependent transcriptomes of Pyronema confluens: a window into fungal evolution.</title>
        <authorList>
            <person name="Traeger S."/>
            <person name="Altegoer F."/>
            <person name="Freitag M."/>
            <person name="Gabaldon T."/>
            <person name="Kempken F."/>
            <person name="Kumar A."/>
            <person name="Marcet-Houben M."/>
            <person name="Poggeler S."/>
            <person name="Stajich J.E."/>
            <person name="Nowrousian M."/>
        </authorList>
    </citation>
    <scope>NUCLEOTIDE SEQUENCE [LARGE SCALE GENOMIC DNA]</scope>
    <source>
        <strain evidence="3">CBS 100304</strain>
        <tissue evidence="2">Vegetative mycelium</tissue>
    </source>
</reference>
<gene>
    <name evidence="2" type="ORF">PCON_13564</name>
</gene>
<feature type="region of interest" description="Disordered" evidence="1">
    <location>
        <begin position="147"/>
        <end position="215"/>
    </location>
</feature>
<evidence type="ECO:0000313" key="3">
    <source>
        <dbReference type="Proteomes" id="UP000018144"/>
    </source>
</evidence>
<dbReference type="EMBL" id="HF935907">
    <property type="protein sequence ID" value="CCX32713.1"/>
    <property type="molecule type" value="Genomic_DNA"/>
</dbReference>
<evidence type="ECO:0000256" key="1">
    <source>
        <dbReference type="SAM" id="MobiDB-lite"/>
    </source>
</evidence>
<protein>
    <submittedName>
        <fullName evidence="2">Uncharacterized protein</fullName>
    </submittedName>
</protein>
<keyword evidence="3" id="KW-1185">Reference proteome</keyword>
<organism evidence="2 3">
    <name type="scientific">Pyronema omphalodes (strain CBS 100304)</name>
    <name type="common">Pyronema confluens</name>
    <dbReference type="NCBI Taxonomy" id="1076935"/>
    <lineage>
        <taxon>Eukaryota</taxon>
        <taxon>Fungi</taxon>
        <taxon>Dikarya</taxon>
        <taxon>Ascomycota</taxon>
        <taxon>Pezizomycotina</taxon>
        <taxon>Pezizomycetes</taxon>
        <taxon>Pezizales</taxon>
        <taxon>Pyronemataceae</taxon>
        <taxon>Pyronema</taxon>
    </lineage>
</organism>
<dbReference type="Proteomes" id="UP000018144">
    <property type="component" value="Unassembled WGS sequence"/>
</dbReference>
<proteinExistence type="predicted"/>
<evidence type="ECO:0000313" key="2">
    <source>
        <dbReference type="EMBL" id="CCX32713.1"/>
    </source>
</evidence>
<feature type="compositionally biased region" description="Polar residues" evidence="1">
    <location>
        <begin position="1"/>
        <end position="24"/>
    </location>
</feature>
<name>U4LL99_PYROM</name>
<dbReference type="AlphaFoldDB" id="U4LL99"/>